<dbReference type="GO" id="GO:0004141">
    <property type="term" value="F:dethiobiotin synthase activity"/>
    <property type="evidence" value="ECO:0007669"/>
    <property type="project" value="UniProtKB-UniRule"/>
</dbReference>
<dbReference type="CDD" id="cd03109">
    <property type="entry name" value="DTBS"/>
    <property type="match status" value="1"/>
</dbReference>
<feature type="binding site" evidence="2">
    <location>
        <begin position="100"/>
        <end position="103"/>
    </location>
    <ligand>
        <name>ATP</name>
        <dbReference type="ChEBI" id="CHEBI:30616"/>
    </ligand>
</feature>
<dbReference type="GO" id="GO:0005829">
    <property type="term" value="C:cytosol"/>
    <property type="evidence" value="ECO:0007669"/>
    <property type="project" value="TreeGrafter"/>
</dbReference>
<feature type="active site" evidence="2">
    <location>
        <position position="33"/>
    </location>
</feature>
<keyword evidence="2" id="KW-0460">Magnesium</keyword>
<feature type="binding site" evidence="2">
    <location>
        <position position="17"/>
    </location>
    <ligand>
        <name>Mg(2+)</name>
        <dbReference type="ChEBI" id="CHEBI:18420"/>
    </ligand>
</feature>
<dbReference type="PANTHER" id="PTHR43210">
    <property type="entry name" value="DETHIOBIOTIN SYNTHETASE"/>
    <property type="match status" value="1"/>
</dbReference>
<comment type="caution">
    <text evidence="3">The sequence shown here is derived from an EMBL/GenBank/DDBJ whole genome shotgun (WGS) entry which is preliminary data.</text>
</comment>
<accession>A0A4Q1C069</accession>
<comment type="pathway">
    <text evidence="2">Cofactor biosynthesis; biotin biosynthesis; biotin from 7,8-diaminononanoate: step 1/2.</text>
</comment>
<dbReference type="AlphaFoldDB" id="A0A4Q1C069"/>
<proteinExistence type="inferred from homology"/>
<dbReference type="GO" id="GO:0009102">
    <property type="term" value="P:biotin biosynthetic process"/>
    <property type="evidence" value="ECO:0007669"/>
    <property type="project" value="UniProtKB-UniRule"/>
</dbReference>
<dbReference type="UniPathway" id="UPA00078">
    <property type="reaction ID" value="UER00161"/>
</dbReference>
<comment type="cofactor">
    <cofactor evidence="2">
        <name>Mg(2+)</name>
        <dbReference type="ChEBI" id="CHEBI:18420"/>
    </cofactor>
</comment>
<dbReference type="SUPFAM" id="SSF52540">
    <property type="entry name" value="P-loop containing nucleoside triphosphate hydrolases"/>
    <property type="match status" value="1"/>
</dbReference>
<reference evidence="3 4" key="1">
    <citation type="submission" date="2019-01" db="EMBL/GenBank/DDBJ databases">
        <title>Cytophagaceae bacterium strain CAR-16.</title>
        <authorList>
            <person name="Chen W.-M."/>
        </authorList>
    </citation>
    <scope>NUCLEOTIDE SEQUENCE [LARGE SCALE GENOMIC DNA]</scope>
    <source>
        <strain evidence="3 4">CAR-16</strain>
    </source>
</reference>
<keyword evidence="1 2" id="KW-0093">Biotin biosynthesis</keyword>
<feature type="binding site" evidence="2">
    <location>
        <position position="100"/>
    </location>
    <ligand>
        <name>Mg(2+)</name>
        <dbReference type="ChEBI" id="CHEBI:18420"/>
    </ligand>
</feature>
<keyword evidence="2" id="KW-0479">Metal-binding</keyword>
<evidence type="ECO:0000313" key="3">
    <source>
        <dbReference type="EMBL" id="RXK49703.1"/>
    </source>
</evidence>
<feature type="binding site" evidence="2">
    <location>
        <position position="37"/>
    </location>
    <ligand>
        <name>substrate</name>
    </ligand>
</feature>
<keyword evidence="2" id="KW-0963">Cytoplasm</keyword>
<comment type="subunit">
    <text evidence="2">Homodimer.</text>
</comment>
<evidence type="ECO:0000313" key="4">
    <source>
        <dbReference type="Proteomes" id="UP000289455"/>
    </source>
</evidence>
<dbReference type="EMBL" id="SDHY01000003">
    <property type="protein sequence ID" value="RXK49703.1"/>
    <property type="molecule type" value="Genomic_DNA"/>
</dbReference>
<dbReference type="Gene3D" id="3.40.50.300">
    <property type="entry name" value="P-loop containing nucleotide triphosphate hydrolases"/>
    <property type="match status" value="1"/>
</dbReference>
<comment type="subcellular location">
    <subcellularLocation>
        <location evidence="2">Cytoplasm</location>
    </subcellularLocation>
</comment>
<dbReference type="NCBIfam" id="TIGR00347">
    <property type="entry name" value="bioD"/>
    <property type="match status" value="1"/>
</dbReference>
<dbReference type="InterPro" id="IPR027417">
    <property type="entry name" value="P-loop_NTPase"/>
</dbReference>
<comment type="caution">
    <text evidence="2">Lacks conserved residue(s) required for the propagation of feature annotation.</text>
</comment>
<dbReference type="HAMAP" id="MF_00336">
    <property type="entry name" value="BioD"/>
    <property type="match status" value="1"/>
</dbReference>
<dbReference type="GO" id="GO:0000287">
    <property type="term" value="F:magnesium ion binding"/>
    <property type="evidence" value="ECO:0007669"/>
    <property type="project" value="UniProtKB-UniRule"/>
</dbReference>
<keyword evidence="2" id="KW-0067">ATP-binding</keyword>
<name>A0A4Q1C069_9BACT</name>
<keyword evidence="2" id="KW-0547">Nucleotide-binding</keyword>
<evidence type="ECO:0000256" key="2">
    <source>
        <dbReference type="HAMAP-Rule" id="MF_00336"/>
    </source>
</evidence>
<feature type="binding site" evidence="2">
    <location>
        <position position="44"/>
    </location>
    <ligand>
        <name>Mg(2+)</name>
        <dbReference type="ChEBI" id="CHEBI:18420"/>
    </ligand>
</feature>
<keyword evidence="2 3" id="KW-0436">Ligase</keyword>
<protein>
    <recommendedName>
        <fullName evidence="2">ATP-dependent dethiobiotin synthetase BioD</fullName>
        <ecNumber evidence="2">6.3.3.3</ecNumber>
    </recommendedName>
    <alternativeName>
        <fullName evidence="2">DTB synthetase</fullName>
        <shortName evidence="2">DTBS</shortName>
    </alternativeName>
    <alternativeName>
        <fullName evidence="2">Dethiobiotin synthase</fullName>
    </alternativeName>
</protein>
<sequence length="203" mass="22940">MSQTFIIAGIGTEVGKTVISAIVTQALQADYWKPIQSGDLDQGDAYWIQQWVKHPKLKVWPSTYRLTQPLSPHTAAEIDGVTIQIDHFKRPETSNNLVIELAGGIMVPINDQQTNIDLIKHLNAPIILVSKNYLGSINHTLLTYEFLKQNSIPMVGIVFNGPENASGEKFILQYTQLPFLLRVREEEQINEIIVNQYAQQFQL</sequence>
<evidence type="ECO:0000256" key="1">
    <source>
        <dbReference type="ARBA" id="ARBA00022756"/>
    </source>
</evidence>
<dbReference type="Pfam" id="PF13500">
    <property type="entry name" value="AAA_26"/>
    <property type="match status" value="1"/>
</dbReference>
<feature type="binding site" evidence="2">
    <location>
        <position position="44"/>
    </location>
    <ligand>
        <name>ATP</name>
        <dbReference type="ChEBI" id="CHEBI:30616"/>
    </ligand>
</feature>
<dbReference type="RefSeq" id="WP_129026800.1">
    <property type="nucleotide sequence ID" value="NZ_SDHY01000003.1"/>
</dbReference>
<dbReference type="EC" id="6.3.3.3" evidence="2"/>
<feature type="binding site" evidence="2">
    <location>
        <begin position="13"/>
        <end position="18"/>
    </location>
    <ligand>
        <name>ATP</name>
        <dbReference type="ChEBI" id="CHEBI:30616"/>
    </ligand>
</feature>
<dbReference type="InterPro" id="IPR004472">
    <property type="entry name" value="DTB_synth_BioD"/>
</dbReference>
<comment type="similarity">
    <text evidence="2">Belongs to the dethiobiotin synthetase family.</text>
</comment>
<dbReference type="OrthoDB" id="9802097at2"/>
<keyword evidence="4" id="KW-1185">Reference proteome</keyword>
<dbReference type="PIRSF" id="PIRSF006755">
    <property type="entry name" value="DTB_synth"/>
    <property type="match status" value="1"/>
</dbReference>
<comment type="function">
    <text evidence="2">Catalyzes a mechanistically unusual reaction, the ATP-dependent insertion of CO2 between the N7 and N8 nitrogen atoms of 7,8-diaminopelargonic acid (DAPA, also called 7,8-diammoniononanoate) to form a ureido ring.</text>
</comment>
<comment type="catalytic activity">
    <reaction evidence="2">
        <text>(7R,8S)-7,8-diammoniononanoate + CO2 + ATP = (4R,5S)-dethiobiotin + ADP + phosphate + 3 H(+)</text>
        <dbReference type="Rhea" id="RHEA:15805"/>
        <dbReference type="ChEBI" id="CHEBI:15378"/>
        <dbReference type="ChEBI" id="CHEBI:16526"/>
        <dbReference type="ChEBI" id="CHEBI:30616"/>
        <dbReference type="ChEBI" id="CHEBI:43474"/>
        <dbReference type="ChEBI" id="CHEBI:149469"/>
        <dbReference type="ChEBI" id="CHEBI:149473"/>
        <dbReference type="ChEBI" id="CHEBI:456216"/>
        <dbReference type="EC" id="6.3.3.3"/>
    </reaction>
</comment>
<organism evidence="3 4">
    <name type="scientific">Aquirufa rosea</name>
    <dbReference type="NCBI Taxonomy" id="2509241"/>
    <lineage>
        <taxon>Bacteria</taxon>
        <taxon>Pseudomonadati</taxon>
        <taxon>Bacteroidota</taxon>
        <taxon>Cytophagia</taxon>
        <taxon>Cytophagales</taxon>
        <taxon>Flectobacillaceae</taxon>
        <taxon>Aquirufa</taxon>
    </lineage>
</organism>
<dbReference type="PANTHER" id="PTHR43210:SF5">
    <property type="entry name" value="DETHIOBIOTIN SYNTHETASE"/>
    <property type="match status" value="1"/>
</dbReference>
<dbReference type="GO" id="GO:0005524">
    <property type="term" value="F:ATP binding"/>
    <property type="evidence" value="ECO:0007669"/>
    <property type="project" value="UniProtKB-UniRule"/>
</dbReference>
<gene>
    <name evidence="2 3" type="primary">bioD</name>
    <name evidence="3" type="ORF">ESB04_05875</name>
</gene>
<dbReference type="Proteomes" id="UP000289455">
    <property type="component" value="Unassembled WGS sequence"/>
</dbReference>